<evidence type="ECO:0000256" key="1">
    <source>
        <dbReference type="ARBA" id="ARBA00004123"/>
    </source>
</evidence>
<organism evidence="10">
    <name type="scientific">Anopheles funestus</name>
    <name type="common">African malaria mosquito</name>
    <dbReference type="NCBI Taxonomy" id="62324"/>
    <lineage>
        <taxon>Eukaryota</taxon>
        <taxon>Metazoa</taxon>
        <taxon>Ecdysozoa</taxon>
        <taxon>Arthropoda</taxon>
        <taxon>Hexapoda</taxon>
        <taxon>Insecta</taxon>
        <taxon>Pterygota</taxon>
        <taxon>Neoptera</taxon>
        <taxon>Endopterygota</taxon>
        <taxon>Diptera</taxon>
        <taxon>Nematocera</taxon>
        <taxon>Culicoidea</taxon>
        <taxon>Culicidae</taxon>
        <taxon>Anophelinae</taxon>
        <taxon>Anopheles</taxon>
    </lineage>
</organism>
<comment type="subcellular location">
    <subcellularLocation>
        <location evidence="1">Nucleus</location>
    </subcellularLocation>
</comment>
<dbReference type="VEuPathDB" id="VectorBase:AFUN005126"/>
<keyword evidence="6" id="KW-0175">Coiled coil</keyword>
<dbReference type="InterPro" id="IPR001005">
    <property type="entry name" value="SANT/Myb"/>
</dbReference>
<dbReference type="InterPro" id="IPR051575">
    <property type="entry name" value="Myb-like_DNA-bd"/>
</dbReference>
<evidence type="ECO:0000256" key="7">
    <source>
        <dbReference type="SAM" id="MobiDB-lite"/>
    </source>
</evidence>
<dbReference type="GO" id="GO:0005634">
    <property type="term" value="C:nucleus"/>
    <property type="evidence" value="ECO:0007669"/>
    <property type="project" value="UniProtKB-SubCell"/>
</dbReference>
<feature type="region of interest" description="Disordered" evidence="7">
    <location>
        <begin position="1"/>
        <end position="30"/>
    </location>
</feature>
<feature type="coiled-coil region" evidence="6">
    <location>
        <begin position="70"/>
        <end position="97"/>
    </location>
</feature>
<keyword evidence="5" id="KW-0539">Nucleus</keyword>
<sequence length="1181" mass="134930">MSSVSSDCESSYYTESEAESDYVTHEDGQPAPLFNHTLEVENIIREHVDITTKNAVGLNHQYKAKLLVLRQQLEGLLSRCQNRLVEVEKSLDDIRLNLTPKTRPVRPRHPGYICGQPFFKDAELYPGPHNKDYLYRKNVKKEFFPLDMFESIATLWTRSDKQMLKDSVASQAFEFVRRENQLQEKMCINSGNARRIIKERIELKTLPLEEIWHKAQAYDGKYGRQQFTVDWLKISNSVLNGRHSAAACEGMWNNYLVPGLKRGMWTPDEESRLVAAVESNRRCNWVLIALSVENRSEYQCFVHYQTNFSELSQIKKMPWTQEEDDLLLRLVNENRIGNHIIWNKIVERMPYRNKVQVYHRYKYTLLRPLRGAKFTAEEDCVITAYVQQFGDDFKFFPEDLLPGRTTKQIRARYMNTLRFVNTHVGWSLDEDKRLMSYIAEHLTEEGPGKISWAECSKHLGNHSRLSCRTRYYTIEKFLERNPNATLESVPRREKKKLSSSVTGKNWIKTIVEIKNAPKTARKSGAPINPLEIGRSSSAEWSLYEQMKFSFRYKFGYKLTLNAKNNHVYTGTKMLLHLLEGFHGPSSENEPFAVSCMLHPKSETWQMLQAVLHCPLDWANLVSKMHPKMTPSGESMLFCRFPPNYNTVLGLRGICMNACSEQRKHTLNDQKSEQKLAAFNEQMYDQAIGAFVERFRKIFHWTMLLMMLNIDDVSLESEETSHHDAGGVSHNMHANPTLIVPVKVDKLMSSSHPEPMDICAPQLSTVNENNLNLVTNITIIDPKDLPAVPQYSAIRENVPGRETEFKCHQHLDESLATLNYSIESPESSNKSLTTDNRSKVDTIGKPLKDVIQLEVAPHRTEQCSPEAISSTNASALEGGENQMIKHLTAFTIIKIPQQISLVQQQLNSSTTSPHANIIYNVPADVKMCPVDVRDQFYESTKVYRTEDRDRQAEGVSVPLEMPQHQIVSNGGSCLTAMDTCSKVDAISANHVSTNEDIEMIEVDRRPPSVPNASISNTCDENHDLQSFTATEQKMPSVLYNQIALETNCLAHKVVHDLNCEQATTFMSPIARSDCQPSGDITIAAPLEILHQNQNIERQKGEIVSMDQKGEFAPESEKNSSDAVTEPVPDTKFDSNEQRELLSDINEPPLTAVDIIRMLRARYNAQYYDESDNDDEFEPVPND</sequence>
<feature type="domain" description="HTH myb-type" evidence="9">
    <location>
        <begin position="314"/>
        <end position="370"/>
    </location>
</feature>
<evidence type="ECO:0008006" key="11">
    <source>
        <dbReference type="Google" id="ProtNLM"/>
    </source>
</evidence>
<dbReference type="GO" id="GO:0042796">
    <property type="term" value="P:snRNA transcription by RNA polymerase III"/>
    <property type="evidence" value="ECO:0007669"/>
    <property type="project" value="TreeGrafter"/>
</dbReference>
<feature type="compositionally biased region" description="Basic and acidic residues" evidence="7">
    <location>
        <begin position="1127"/>
        <end position="1140"/>
    </location>
</feature>
<dbReference type="STRING" id="62324.A0A182RFZ0"/>
<dbReference type="GO" id="GO:0000978">
    <property type="term" value="F:RNA polymerase II cis-regulatory region sequence-specific DNA binding"/>
    <property type="evidence" value="ECO:0007669"/>
    <property type="project" value="TreeGrafter"/>
</dbReference>
<dbReference type="InterPro" id="IPR017930">
    <property type="entry name" value="Myb_dom"/>
</dbReference>
<feature type="domain" description="Myb-like" evidence="8">
    <location>
        <begin position="426"/>
        <end position="475"/>
    </location>
</feature>
<proteinExistence type="predicted"/>
<keyword evidence="3" id="KW-0238">DNA-binding</keyword>
<dbReference type="InterPro" id="IPR009057">
    <property type="entry name" value="Homeodomain-like_sf"/>
</dbReference>
<name>A0A182RFZ0_ANOFN</name>
<feature type="compositionally biased region" description="Low complexity" evidence="7">
    <location>
        <begin position="1"/>
        <end position="15"/>
    </location>
</feature>
<dbReference type="GO" id="GO:0019185">
    <property type="term" value="C:snRNA-activating protein complex"/>
    <property type="evidence" value="ECO:0007669"/>
    <property type="project" value="TreeGrafter"/>
</dbReference>
<dbReference type="PROSITE" id="PS51294">
    <property type="entry name" value="HTH_MYB"/>
    <property type="match status" value="2"/>
</dbReference>
<evidence type="ECO:0000259" key="9">
    <source>
        <dbReference type="PROSITE" id="PS51294"/>
    </source>
</evidence>
<reference evidence="10" key="1">
    <citation type="submission" date="2020-05" db="UniProtKB">
        <authorList>
            <consortium name="EnsemblMetazoa"/>
        </authorList>
    </citation>
    <scope>IDENTIFICATION</scope>
    <source>
        <strain evidence="10">FUMOZ</strain>
    </source>
</reference>
<dbReference type="SUPFAM" id="SSF46689">
    <property type="entry name" value="Homeodomain-like"/>
    <property type="match status" value="3"/>
</dbReference>
<dbReference type="VEuPathDB" id="VectorBase:AFUN2_001225"/>
<feature type="domain" description="Myb-like" evidence="8">
    <location>
        <begin position="257"/>
        <end position="308"/>
    </location>
</feature>
<dbReference type="Gene3D" id="1.10.10.60">
    <property type="entry name" value="Homeodomain-like"/>
    <property type="match status" value="4"/>
</dbReference>
<dbReference type="GO" id="GO:0001006">
    <property type="term" value="F:RNA polymerase III type 3 promoter sequence-specific DNA binding"/>
    <property type="evidence" value="ECO:0007669"/>
    <property type="project" value="TreeGrafter"/>
</dbReference>
<feature type="region of interest" description="Disordered" evidence="7">
    <location>
        <begin position="1106"/>
        <end position="1143"/>
    </location>
</feature>
<feature type="domain" description="HTH myb-type" evidence="9">
    <location>
        <begin position="258"/>
        <end position="312"/>
    </location>
</feature>
<evidence type="ECO:0000256" key="2">
    <source>
        <dbReference type="ARBA" id="ARBA00023015"/>
    </source>
</evidence>
<dbReference type="PANTHER" id="PTHR46621">
    <property type="entry name" value="SNRNA-ACTIVATING PROTEIN COMPLEX SUBUNIT 4"/>
    <property type="match status" value="1"/>
</dbReference>
<dbReference type="AlphaFoldDB" id="A0A182RFZ0"/>
<keyword evidence="4" id="KW-0804">Transcription</keyword>
<dbReference type="Pfam" id="PF00249">
    <property type="entry name" value="Myb_DNA-binding"/>
    <property type="match status" value="3"/>
</dbReference>
<dbReference type="PROSITE" id="PS50090">
    <property type="entry name" value="MYB_LIKE"/>
    <property type="match status" value="3"/>
</dbReference>
<dbReference type="SMART" id="SM00717">
    <property type="entry name" value="SANT"/>
    <property type="match status" value="4"/>
</dbReference>
<keyword evidence="2" id="KW-0805">Transcription regulation</keyword>
<evidence type="ECO:0000259" key="8">
    <source>
        <dbReference type="PROSITE" id="PS50090"/>
    </source>
</evidence>
<feature type="compositionally biased region" description="Basic and acidic residues" evidence="7">
    <location>
        <begin position="1106"/>
        <end position="1118"/>
    </location>
</feature>
<evidence type="ECO:0000256" key="4">
    <source>
        <dbReference type="ARBA" id="ARBA00023163"/>
    </source>
</evidence>
<evidence type="ECO:0000256" key="6">
    <source>
        <dbReference type="SAM" id="Coils"/>
    </source>
</evidence>
<evidence type="ECO:0000256" key="3">
    <source>
        <dbReference type="ARBA" id="ARBA00023125"/>
    </source>
</evidence>
<dbReference type="CDD" id="cd00167">
    <property type="entry name" value="SANT"/>
    <property type="match status" value="4"/>
</dbReference>
<evidence type="ECO:0000256" key="5">
    <source>
        <dbReference type="ARBA" id="ARBA00023242"/>
    </source>
</evidence>
<dbReference type="PANTHER" id="PTHR46621:SF1">
    <property type="entry name" value="SNRNA-ACTIVATING PROTEIN COMPLEX SUBUNIT 4"/>
    <property type="match status" value="1"/>
</dbReference>
<protein>
    <recommendedName>
        <fullName evidence="11">snRNA-activating protein complex subunit 4</fullName>
    </recommendedName>
</protein>
<accession>A0A182RFZ0</accession>
<dbReference type="GO" id="GO:0042795">
    <property type="term" value="P:snRNA transcription by RNA polymerase II"/>
    <property type="evidence" value="ECO:0007669"/>
    <property type="project" value="TreeGrafter"/>
</dbReference>
<feature type="domain" description="Myb-like" evidence="8">
    <location>
        <begin position="311"/>
        <end position="365"/>
    </location>
</feature>
<evidence type="ECO:0000313" key="10">
    <source>
        <dbReference type="EnsemblMetazoa" id="AFUN005126-PA"/>
    </source>
</evidence>
<dbReference type="EnsemblMetazoa" id="AFUN005126-RA">
    <property type="protein sequence ID" value="AFUN005126-PA"/>
    <property type="gene ID" value="AFUN005126"/>
</dbReference>